<sequence>MESNIFDVADDMSFPWLPAYAEAIEQQQQQQHHQNQHQHPVSPLLSTGVATSSRMLETIVEETSSDDDAGDGSRSGSRSRQSRPRTSEGECCPNGWSQYDQVWSSAGSDTGSVIRVDTPSDQDAMSERDFICPPKRRRQDQQDRVDGTCSNSESASSNSSSNEELFNGAGSTGELTVIVTAPPNVALTTNGGYYGGIGGLRKARYCELDQQQQQQTLEVNEYFMRRHNEPR</sequence>
<organism evidence="2 3">
    <name type="scientific">Culex pipiens pipiens</name>
    <name type="common">Northern house mosquito</name>
    <dbReference type="NCBI Taxonomy" id="38569"/>
    <lineage>
        <taxon>Eukaryota</taxon>
        <taxon>Metazoa</taxon>
        <taxon>Ecdysozoa</taxon>
        <taxon>Arthropoda</taxon>
        <taxon>Hexapoda</taxon>
        <taxon>Insecta</taxon>
        <taxon>Pterygota</taxon>
        <taxon>Neoptera</taxon>
        <taxon>Endopterygota</taxon>
        <taxon>Diptera</taxon>
        <taxon>Nematocera</taxon>
        <taxon>Culicoidea</taxon>
        <taxon>Culicidae</taxon>
        <taxon>Culicinae</taxon>
        <taxon>Culicini</taxon>
        <taxon>Culex</taxon>
        <taxon>Culex</taxon>
    </lineage>
</organism>
<keyword evidence="3" id="KW-1185">Reference proteome</keyword>
<accession>A0ABD1DVC4</accession>
<comment type="caution">
    <text evidence="2">The sequence shown here is derived from an EMBL/GenBank/DDBJ whole genome shotgun (WGS) entry which is preliminary data.</text>
</comment>
<proteinExistence type="predicted"/>
<reference evidence="2 3" key="1">
    <citation type="submission" date="2024-05" db="EMBL/GenBank/DDBJ databases">
        <title>Culex pipiens pipiens assembly and annotation.</title>
        <authorList>
            <person name="Alout H."/>
            <person name="Durand T."/>
        </authorList>
    </citation>
    <scope>NUCLEOTIDE SEQUENCE [LARGE SCALE GENOMIC DNA]</scope>
    <source>
        <strain evidence="2">HA-2024</strain>
        <tissue evidence="2">Whole body</tissue>
    </source>
</reference>
<feature type="compositionally biased region" description="Low complexity" evidence="1">
    <location>
        <begin position="150"/>
        <end position="164"/>
    </location>
</feature>
<name>A0ABD1DVC4_CULPP</name>
<dbReference type="AlphaFoldDB" id="A0ABD1DVC4"/>
<feature type="region of interest" description="Disordered" evidence="1">
    <location>
        <begin position="24"/>
        <end position="45"/>
    </location>
</feature>
<gene>
    <name evidence="2" type="ORF">pipiens_019309</name>
</gene>
<evidence type="ECO:0000313" key="2">
    <source>
        <dbReference type="EMBL" id="KAL1403561.1"/>
    </source>
</evidence>
<feature type="compositionally biased region" description="Low complexity" evidence="1">
    <location>
        <begin position="26"/>
        <end position="39"/>
    </location>
</feature>
<feature type="compositionally biased region" description="Polar residues" evidence="1">
    <location>
        <begin position="95"/>
        <end position="111"/>
    </location>
</feature>
<dbReference type="EMBL" id="JBEHCU010001381">
    <property type="protein sequence ID" value="KAL1403561.1"/>
    <property type="molecule type" value="Genomic_DNA"/>
</dbReference>
<evidence type="ECO:0000256" key="1">
    <source>
        <dbReference type="SAM" id="MobiDB-lite"/>
    </source>
</evidence>
<feature type="compositionally biased region" description="Acidic residues" evidence="1">
    <location>
        <begin position="61"/>
        <end position="70"/>
    </location>
</feature>
<evidence type="ECO:0000313" key="3">
    <source>
        <dbReference type="Proteomes" id="UP001562425"/>
    </source>
</evidence>
<feature type="region of interest" description="Disordered" evidence="1">
    <location>
        <begin position="61"/>
        <end position="168"/>
    </location>
</feature>
<dbReference type="Proteomes" id="UP001562425">
    <property type="component" value="Unassembled WGS sequence"/>
</dbReference>
<protein>
    <submittedName>
        <fullName evidence="2">Uncharacterized protein</fullName>
    </submittedName>
</protein>